<name>A0A4Q0MQC1_9HYPH</name>
<dbReference type="SUPFAM" id="SSF54631">
    <property type="entry name" value="CBS-domain pair"/>
    <property type="match status" value="1"/>
</dbReference>
<organism evidence="4 5">
    <name type="scientific">Hansschlegelia zhihuaiae</name>
    <dbReference type="NCBI Taxonomy" id="405005"/>
    <lineage>
        <taxon>Bacteria</taxon>
        <taxon>Pseudomonadati</taxon>
        <taxon>Pseudomonadota</taxon>
        <taxon>Alphaproteobacteria</taxon>
        <taxon>Hyphomicrobiales</taxon>
        <taxon>Methylopilaceae</taxon>
        <taxon>Hansschlegelia</taxon>
    </lineage>
</organism>
<dbReference type="InterPro" id="IPR051257">
    <property type="entry name" value="Diverse_CBS-Domain"/>
</dbReference>
<dbReference type="Gene3D" id="3.10.580.10">
    <property type="entry name" value="CBS-domain"/>
    <property type="match status" value="1"/>
</dbReference>
<gene>
    <name evidence="4" type="ORF">EK403_00750</name>
</gene>
<dbReference type="OrthoDB" id="9807125at2"/>
<evidence type="ECO:0000313" key="4">
    <source>
        <dbReference type="EMBL" id="RXF75419.1"/>
    </source>
</evidence>
<dbReference type="Pfam" id="PF00571">
    <property type="entry name" value="CBS"/>
    <property type="match status" value="2"/>
</dbReference>
<dbReference type="CDD" id="cd04623">
    <property type="entry name" value="CBS_pair_bac_euk"/>
    <property type="match status" value="1"/>
</dbReference>
<evidence type="ECO:0000313" key="5">
    <source>
        <dbReference type="Proteomes" id="UP000289708"/>
    </source>
</evidence>
<evidence type="ECO:0000259" key="3">
    <source>
        <dbReference type="PROSITE" id="PS51371"/>
    </source>
</evidence>
<protein>
    <submittedName>
        <fullName evidence="4">CBS domain-containing protein</fullName>
    </submittedName>
</protein>
<dbReference type="AlphaFoldDB" id="A0A4Q0MQC1"/>
<reference evidence="4 5" key="1">
    <citation type="submission" date="2018-12" db="EMBL/GenBank/DDBJ databases">
        <title>bacterium Hansschlegelia zhihuaiae S113.</title>
        <authorList>
            <person name="He J."/>
        </authorList>
    </citation>
    <scope>NUCLEOTIDE SEQUENCE [LARGE SCALE GENOMIC DNA]</scope>
    <source>
        <strain evidence="4 5">S 113</strain>
    </source>
</reference>
<dbReference type="PROSITE" id="PS51371">
    <property type="entry name" value="CBS"/>
    <property type="match status" value="2"/>
</dbReference>
<evidence type="ECO:0000256" key="1">
    <source>
        <dbReference type="ARBA" id="ARBA00023122"/>
    </source>
</evidence>
<dbReference type="PANTHER" id="PTHR43080">
    <property type="entry name" value="CBS DOMAIN-CONTAINING PROTEIN CBSX3, MITOCHONDRIAL"/>
    <property type="match status" value="1"/>
</dbReference>
<proteinExistence type="predicted"/>
<dbReference type="InterPro" id="IPR046342">
    <property type="entry name" value="CBS_dom_sf"/>
</dbReference>
<dbReference type="InterPro" id="IPR000644">
    <property type="entry name" value="CBS_dom"/>
</dbReference>
<dbReference type="EMBL" id="RYFI01000001">
    <property type="protein sequence ID" value="RXF75419.1"/>
    <property type="molecule type" value="Genomic_DNA"/>
</dbReference>
<dbReference type="SMART" id="SM00116">
    <property type="entry name" value="CBS"/>
    <property type="match status" value="2"/>
</dbReference>
<dbReference type="PANTHER" id="PTHR43080:SF2">
    <property type="entry name" value="CBS DOMAIN-CONTAINING PROTEIN"/>
    <property type="match status" value="1"/>
</dbReference>
<keyword evidence="1 2" id="KW-0129">CBS domain</keyword>
<sequence length="143" mass="15094">MRVEAILAAKGRDVTTVEAASTIADVVRTLAEKSIGAVVVTDGHGGVAGIITERDVVRALASRGAEALAALVSELMTREVVTAHADDKIDDVSERMTRGKFRHVPVMAGDRLVGMVSIGDVVKHRIESIEAEASAMRDYIATA</sequence>
<evidence type="ECO:0000256" key="2">
    <source>
        <dbReference type="PROSITE-ProRule" id="PRU00703"/>
    </source>
</evidence>
<feature type="domain" description="CBS" evidence="3">
    <location>
        <begin position="76"/>
        <end position="132"/>
    </location>
</feature>
<dbReference type="Proteomes" id="UP000289708">
    <property type="component" value="Unassembled WGS sequence"/>
</dbReference>
<feature type="domain" description="CBS" evidence="3">
    <location>
        <begin position="8"/>
        <end position="68"/>
    </location>
</feature>
<keyword evidence="5" id="KW-1185">Reference proteome</keyword>
<accession>A0A4Q0MQC1</accession>
<comment type="caution">
    <text evidence="4">The sequence shown here is derived from an EMBL/GenBank/DDBJ whole genome shotgun (WGS) entry which is preliminary data.</text>
</comment>
<dbReference type="RefSeq" id="WP_128775597.1">
    <property type="nucleotide sequence ID" value="NZ_RYFI01000001.1"/>
</dbReference>
<dbReference type="InterPro" id="IPR044725">
    <property type="entry name" value="CBSX3_CBS_dom"/>
</dbReference>